<feature type="domain" description="DUF5405" evidence="1">
    <location>
        <begin position="10"/>
        <end position="99"/>
    </location>
</feature>
<evidence type="ECO:0000313" key="3">
    <source>
        <dbReference type="Proteomes" id="UP001529514"/>
    </source>
</evidence>
<dbReference type="Pfam" id="PF17399">
    <property type="entry name" value="DUF5405"/>
    <property type="match status" value="1"/>
</dbReference>
<name>A0ABM8JUU6_9GAMM</name>
<evidence type="ECO:0000259" key="1">
    <source>
        <dbReference type="Pfam" id="PF17399"/>
    </source>
</evidence>
<sequence>MTTDNAPIVLDPKNGVYITGTRFAVVVHEKHPGKLALLQFNTYDGIYSLVGWHDNEVSLVAELVSLHVSYIRHKMRAVPEYLAAVETIAKRCQTALNLLNPETYGGVVTCQTA</sequence>
<protein>
    <recommendedName>
        <fullName evidence="1">DUF5405 domain-containing protein</fullName>
    </recommendedName>
</protein>
<keyword evidence="3" id="KW-1185">Reference proteome</keyword>
<dbReference type="Proteomes" id="UP001529514">
    <property type="component" value="Chromosome"/>
</dbReference>
<dbReference type="InterPro" id="IPR035404">
    <property type="entry name" value="DUF5405"/>
</dbReference>
<proteinExistence type="predicted"/>
<organism evidence="2 3">
    <name type="scientific">Xenorhabdus taiwanensis</name>
    <dbReference type="NCBI Taxonomy" id="3085177"/>
    <lineage>
        <taxon>Bacteria</taxon>
        <taxon>Pseudomonadati</taxon>
        <taxon>Pseudomonadota</taxon>
        <taxon>Gammaproteobacteria</taxon>
        <taxon>Enterobacterales</taxon>
        <taxon>Morganellaceae</taxon>
        <taxon>Xenorhabdus</taxon>
    </lineage>
</organism>
<dbReference type="RefSeq" id="WP_374053254.1">
    <property type="nucleotide sequence ID" value="NZ_AP028978.1"/>
</dbReference>
<dbReference type="EMBL" id="AP028978">
    <property type="protein sequence ID" value="BET96463.1"/>
    <property type="molecule type" value="Genomic_DNA"/>
</dbReference>
<gene>
    <name evidence="2" type="ORF">TCT1_13840</name>
</gene>
<accession>A0ABM8JUU6</accession>
<reference evidence="2 3" key="1">
    <citation type="submission" date="2023-10" db="EMBL/GenBank/DDBJ databases">
        <title>Xenorhabdus taiwanensis sp. nov., a symbiotic bacterium associated with the entomopathogenic nematode Steinernema taiwanensis.</title>
        <authorList>
            <person name="Tseng C.T."/>
            <person name="Shu H.Y."/>
            <person name="Chen M.H."/>
            <person name="Fang Y.J."/>
            <person name="Wu T.L."/>
            <person name="Lin Y.C."/>
            <person name="Huang C.J."/>
        </authorList>
    </citation>
    <scope>NUCLEOTIDE SEQUENCE [LARGE SCALE GENOMIC DNA]</scope>
    <source>
        <strain evidence="2 3">TCT-1</strain>
    </source>
</reference>
<evidence type="ECO:0000313" key="2">
    <source>
        <dbReference type="EMBL" id="BET96463.1"/>
    </source>
</evidence>